<dbReference type="FunFam" id="2.170.270.10:FF:000014">
    <property type="entry name" value="PR domain-containing protein 11"/>
    <property type="match status" value="1"/>
</dbReference>
<dbReference type="CTD" id="56981"/>
<dbReference type="PANTHER" id="PTHR46880">
    <property type="entry name" value="RAS-ASSOCIATING DOMAIN-CONTAINING PROTEIN"/>
    <property type="match status" value="1"/>
</dbReference>
<dbReference type="RefSeq" id="XP_026527062.1">
    <property type="nucleotide sequence ID" value="XM_026671277.1"/>
</dbReference>
<keyword evidence="5" id="KW-0597">Phosphoprotein</keyword>
<protein>
    <recommendedName>
        <fullName evidence="14">PR domain-containing protein 11</fullName>
    </recommendedName>
</protein>
<evidence type="ECO:0000256" key="14">
    <source>
        <dbReference type="ARBA" id="ARBA00072511"/>
    </source>
</evidence>
<gene>
    <name evidence="17" type="primary">PRDM11</name>
</gene>
<evidence type="ECO:0000256" key="8">
    <source>
        <dbReference type="ARBA" id="ARBA00022691"/>
    </source>
</evidence>
<dbReference type="SMART" id="SM00317">
    <property type="entry name" value="SET"/>
    <property type="match status" value="1"/>
</dbReference>
<dbReference type="PANTHER" id="PTHR46880:SF11">
    <property type="entry name" value="PR_SET DOMAIN 11"/>
    <property type="match status" value="1"/>
</dbReference>
<dbReference type="InterPro" id="IPR046341">
    <property type="entry name" value="SET_dom_sf"/>
</dbReference>
<evidence type="ECO:0000256" key="10">
    <source>
        <dbReference type="ARBA" id="ARBA00023015"/>
    </source>
</evidence>
<dbReference type="GO" id="GO:0005634">
    <property type="term" value="C:nucleus"/>
    <property type="evidence" value="ECO:0007669"/>
    <property type="project" value="UniProtKB-SubCell"/>
</dbReference>
<dbReference type="GeneID" id="113414370"/>
<keyword evidence="3" id="KW-0963">Cytoplasm</keyword>
<evidence type="ECO:0000313" key="17">
    <source>
        <dbReference type="RefSeq" id="XP_026527062.1"/>
    </source>
</evidence>
<reference evidence="17" key="1">
    <citation type="submission" date="2025-08" db="UniProtKB">
        <authorList>
            <consortium name="RefSeq"/>
        </authorList>
    </citation>
    <scope>IDENTIFICATION</scope>
</reference>
<dbReference type="InterPro" id="IPR006580">
    <property type="entry name" value="Znf_TTF"/>
</dbReference>
<feature type="domain" description="SET" evidence="15">
    <location>
        <begin position="112"/>
        <end position="223"/>
    </location>
</feature>
<keyword evidence="12" id="KW-0539">Nucleus</keyword>
<evidence type="ECO:0000256" key="13">
    <source>
        <dbReference type="ARBA" id="ARBA00055438"/>
    </source>
</evidence>
<evidence type="ECO:0000256" key="6">
    <source>
        <dbReference type="ARBA" id="ARBA00022603"/>
    </source>
</evidence>
<dbReference type="Pfam" id="PF21549">
    <property type="entry name" value="PRDM2_PR"/>
    <property type="match status" value="1"/>
</dbReference>
<dbReference type="InterPro" id="IPR057456">
    <property type="entry name" value="Znf_C17orf113"/>
</dbReference>
<accession>A0A6J1U810</accession>
<keyword evidence="7" id="KW-0808">Transferase</keyword>
<keyword evidence="6" id="KW-0489">Methyltransferase</keyword>
<evidence type="ECO:0000256" key="7">
    <source>
        <dbReference type="ARBA" id="ARBA00022679"/>
    </source>
</evidence>
<proteinExistence type="predicted"/>
<evidence type="ECO:0000256" key="9">
    <source>
        <dbReference type="ARBA" id="ARBA00022843"/>
    </source>
</evidence>
<comment type="function">
    <text evidence="13">May be involved in transcription regulation.</text>
</comment>
<dbReference type="PROSITE" id="PS50280">
    <property type="entry name" value="SET"/>
    <property type="match status" value="1"/>
</dbReference>
<evidence type="ECO:0000256" key="3">
    <source>
        <dbReference type="ARBA" id="ARBA00022490"/>
    </source>
</evidence>
<evidence type="ECO:0000256" key="12">
    <source>
        <dbReference type="ARBA" id="ARBA00023242"/>
    </source>
</evidence>
<dbReference type="GO" id="GO:0032259">
    <property type="term" value="P:methylation"/>
    <property type="evidence" value="ECO:0007669"/>
    <property type="project" value="UniProtKB-KW"/>
</dbReference>
<sequence>MLLKNMTEKVKDCLGEMVTIKTEPCSPCQEEEYGQFGSQKFDSHSVDVEPKKLKGKQELVMSKSFQQVDFWFCESCQEYFVDECPNHGPPMFVSDAPVPIGIPERAVLTVPPGMEVIKEPNGERDVRCVNDVIPKGRIFGPYEGKLSSQDKSAGFFSWLIVDKNNHYKSIDGTDETTSNWMRYVAISREEREQNLMAFQHSERIFFRTCRDIRPGERLRVWYSEDYMKRLHSMSQETINRNLTRASESIMSVPTIMEDDDQEVDSADESVSNDIITATDEPSKMSAVTRRIRRFKQEWLKKFWFLRYSPTLNEMWCHVCRQYTVQSSRTSAFIIGSKQFKIHTIKLHSQSNLHKKCLQLYRLRMHPEKTEEMCRNMTLLFNTAYHLAIEGRPYCDFRPLAELLRKCELKVVDQYMNEGDCQILIHHIARALREDLIERVRQSPFLSIILDGQSDDLLADTVAVYVQYVSSDGPPATEFLSLQELGFSTTDSYVQALDRAFSSLGMRLQDEKPSVGLGIDGANITASLRANIYMTIRKTLPWLLCLPLMVHKPHLEILDAISGKELPCLEELENNLKQLLSFYRYSPRLMCELRVTAATLCEETEFLGDIRAIKWIIGEQNVLNALIKDYLEVVAHLKDVSGQTQRADASAIALALLQFLMDYQSIKLIYFLLDVIAVLSRLAFIFQGEYLLISQVDDKIEEAIQEISRLADSPGEYLQEFEENFRESFNGVAVKNLRVAEAKFQSIREKICQKTQVILAQRFEPRSRAFVKACQVFDLAAWPRSAEELMSYGREDMMQIFEHLEVVPSFCTEISREGIDTRGSLLMEWRELKVDYYTKNGFKDLISHICKYRQRFPLLNKIIQILKVLPTSTACCEKGRNALQRVRKNNRSRLTLEQLSDLLTIAVNGPPIANFEAKRALDSWFEEKSSNSYALSAEMLSRMSTLDQKPVLQSMDHGSEFYPDI</sequence>
<dbReference type="Proteomes" id="UP000504612">
    <property type="component" value="Unplaced"/>
</dbReference>
<evidence type="ECO:0000256" key="1">
    <source>
        <dbReference type="ARBA" id="ARBA00004123"/>
    </source>
</evidence>
<name>A0A6J1U810_9SAUR</name>
<keyword evidence="4" id="KW-1017">Isopeptide bond</keyword>
<dbReference type="Gene3D" id="2.170.270.10">
    <property type="entry name" value="SET domain"/>
    <property type="match status" value="1"/>
</dbReference>
<keyword evidence="9" id="KW-0832">Ubl conjugation</keyword>
<dbReference type="InterPro" id="IPR044405">
    <property type="entry name" value="PRDM11_PR/SET"/>
</dbReference>
<dbReference type="GO" id="GO:0008168">
    <property type="term" value="F:methyltransferase activity"/>
    <property type="evidence" value="ECO:0007669"/>
    <property type="project" value="UniProtKB-KW"/>
</dbReference>
<organism evidence="16 17">
    <name type="scientific">Notechis scutatus</name>
    <name type="common">mainland tiger snake</name>
    <dbReference type="NCBI Taxonomy" id="8663"/>
    <lineage>
        <taxon>Eukaryota</taxon>
        <taxon>Metazoa</taxon>
        <taxon>Chordata</taxon>
        <taxon>Craniata</taxon>
        <taxon>Vertebrata</taxon>
        <taxon>Euteleostomi</taxon>
        <taxon>Lepidosauria</taxon>
        <taxon>Squamata</taxon>
        <taxon>Bifurcata</taxon>
        <taxon>Unidentata</taxon>
        <taxon>Episquamata</taxon>
        <taxon>Toxicofera</taxon>
        <taxon>Serpentes</taxon>
        <taxon>Colubroidea</taxon>
        <taxon>Elapidae</taxon>
        <taxon>Hydrophiinae</taxon>
        <taxon>Notechis</taxon>
    </lineage>
</organism>
<keyword evidence="11" id="KW-0804">Transcription</keyword>
<dbReference type="Pfam" id="PF25431">
    <property type="entry name" value="zf-C17orf113"/>
    <property type="match status" value="1"/>
</dbReference>
<keyword evidence="16" id="KW-1185">Reference proteome</keyword>
<evidence type="ECO:0000256" key="2">
    <source>
        <dbReference type="ARBA" id="ARBA00004496"/>
    </source>
</evidence>
<evidence type="ECO:0000313" key="16">
    <source>
        <dbReference type="Proteomes" id="UP000504612"/>
    </source>
</evidence>
<dbReference type="SUPFAM" id="SSF82199">
    <property type="entry name" value="SET domain"/>
    <property type="match status" value="1"/>
</dbReference>
<evidence type="ECO:0000256" key="5">
    <source>
        <dbReference type="ARBA" id="ARBA00022553"/>
    </source>
</evidence>
<dbReference type="CDD" id="cd19195">
    <property type="entry name" value="PR-SET_PRDM11"/>
    <property type="match status" value="1"/>
</dbReference>
<evidence type="ECO:0000256" key="4">
    <source>
        <dbReference type="ARBA" id="ARBA00022499"/>
    </source>
</evidence>
<dbReference type="GO" id="GO:0005737">
    <property type="term" value="C:cytoplasm"/>
    <property type="evidence" value="ECO:0007669"/>
    <property type="project" value="UniProtKB-SubCell"/>
</dbReference>
<dbReference type="AlphaFoldDB" id="A0A6J1U810"/>
<keyword evidence="8" id="KW-0949">S-adenosyl-L-methionine</keyword>
<comment type="subcellular location">
    <subcellularLocation>
        <location evidence="2">Cytoplasm</location>
    </subcellularLocation>
    <subcellularLocation>
        <location evidence="1">Nucleus</location>
    </subcellularLocation>
</comment>
<keyword evidence="10" id="KW-0805">Transcription regulation</keyword>
<dbReference type="SMART" id="SM00597">
    <property type="entry name" value="ZnF_TTF"/>
    <property type="match status" value="1"/>
</dbReference>
<evidence type="ECO:0000256" key="11">
    <source>
        <dbReference type="ARBA" id="ARBA00023163"/>
    </source>
</evidence>
<dbReference type="InterPro" id="IPR001214">
    <property type="entry name" value="SET_dom"/>
</dbReference>
<evidence type="ECO:0000259" key="15">
    <source>
        <dbReference type="PROSITE" id="PS50280"/>
    </source>
</evidence>